<dbReference type="Gene3D" id="3.40.30.10">
    <property type="entry name" value="Glutaredoxin"/>
    <property type="match status" value="4"/>
</dbReference>
<gene>
    <name evidence="10" type="ORF">PPL_09765</name>
</gene>
<keyword evidence="8" id="KW-0732">Signal</keyword>
<evidence type="ECO:0000313" key="10">
    <source>
        <dbReference type="EMBL" id="EFA77013.1"/>
    </source>
</evidence>
<evidence type="ECO:0000256" key="4">
    <source>
        <dbReference type="ARBA" id="ARBA00012723"/>
    </source>
</evidence>
<dbReference type="CDD" id="cd02982">
    <property type="entry name" value="PDI_b'_family"/>
    <property type="match status" value="1"/>
</dbReference>
<dbReference type="EC" id="5.3.4.1" evidence="4"/>
<protein>
    <recommendedName>
        <fullName evidence="4">protein disulfide-isomerase</fullName>
        <ecNumber evidence="4">5.3.4.1</ecNumber>
    </recommendedName>
</protein>
<sequence>MKINKFVILATIVILCAVAIGARHSHFEEEDGPSDDNVISMNETNFNEVITGHYLVLVVFCMSWSGHCKNLKPHYSEASKSFATNNKVAFGKVDCIVENNLCQSNKVELLPTLILFRNGEPEPFELGDKTASGIIIALTSVLLPPITIIGTEKDLDRLKAFEKDVIVGFFDNDHDNHYATFKKLAFSMKKFIKFGAVINNKEFSAKHVKSIPSANIYTKFDDFPVVPFTGNSFEPEELTRFIQSSILPTLGEYSDLISRNYPIDLPIAYLFVNTSEKETTETTIAEVTKIAAAHKGKIIFCSVNNPRYAEYLGLSGSKFPALVIQNIAKQKKLLFPENKEFTQTAVSEFVQQVNSSQNQSVKIIVGNTFDQIVLDETKDVLVEFYAPWCPYIWSLKPTYEKLGDYMAKYPHIVIGKIDATANDVPPELDIRGFPTIKFFKANDKKNPVTFEGERDLATLVEFIKEHSIQALKSTESNELVWYH</sequence>
<evidence type="ECO:0000256" key="6">
    <source>
        <dbReference type="ARBA" id="ARBA00023235"/>
    </source>
</evidence>
<feature type="chain" id="PRO_5003042394" description="protein disulfide-isomerase" evidence="8">
    <location>
        <begin position="22"/>
        <end position="483"/>
    </location>
</feature>
<comment type="caution">
    <text evidence="10">The sequence shown here is derived from an EMBL/GenBank/DDBJ whole genome shotgun (WGS) entry which is preliminary data.</text>
</comment>
<dbReference type="EMBL" id="ADBJ01000044">
    <property type="protein sequence ID" value="EFA77013.1"/>
    <property type="molecule type" value="Genomic_DNA"/>
</dbReference>
<evidence type="ECO:0000256" key="1">
    <source>
        <dbReference type="ARBA" id="ARBA00001182"/>
    </source>
</evidence>
<reference evidence="10 11" key="1">
    <citation type="journal article" date="2011" name="Genome Res.">
        <title>Phylogeny-wide analysis of social amoeba genomes highlights ancient origins for complex intercellular communication.</title>
        <authorList>
            <person name="Heidel A.J."/>
            <person name="Lawal H.M."/>
            <person name="Felder M."/>
            <person name="Schilde C."/>
            <person name="Helps N.R."/>
            <person name="Tunggal B."/>
            <person name="Rivero F."/>
            <person name="John U."/>
            <person name="Schleicher M."/>
            <person name="Eichinger L."/>
            <person name="Platzer M."/>
            <person name="Noegel A.A."/>
            <person name="Schaap P."/>
            <person name="Gloeckner G."/>
        </authorList>
    </citation>
    <scope>NUCLEOTIDE SEQUENCE [LARGE SCALE GENOMIC DNA]</scope>
    <source>
        <strain evidence="11">ATCC 26659 / Pp 5 / PN500</strain>
    </source>
</reference>
<keyword evidence="6 10" id="KW-0413">Isomerase</keyword>
<evidence type="ECO:0000256" key="2">
    <source>
        <dbReference type="ARBA" id="ARBA00004319"/>
    </source>
</evidence>
<dbReference type="GO" id="GO:0005788">
    <property type="term" value="C:endoplasmic reticulum lumen"/>
    <property type="evidence" value="ECO:0007669"/>
    <property type="project" value="UniProtKB-SubCell"/>
</dbReference>
<dbReference type="GO" id="GO:0034976">
    <property type="term" value="P:response to endoplasmic reticulum stress"/>
    <property type="evidence" value="ECO:0007669"/>
    <property type="project" value="TreeGrafter"/>
</dbReference>
<dbReference type="CDD" id="cd02961">
    <property type="entry name" value="PDI_a_family"/>
    <property type="match status" value="1"/>
</dbReference>
<comment type="similarity">
    <text evidence="3">Belongs to the protein disulfide isomerase family.</text>
</comment>
<dbReference type="PANTHER" id="PTHR18929:SF132">
    <property type="entry name" value="PROTEIN DISULFIDE-ISOMERASE A3"/>
    <property type="match status" value="1"/>
</dbReference>
<dbReference type="RefSeq" id="XP_020429143.1">
    <property type="nucleotide sequence ID" value="XM_020580556.1"/>
</dbReference>
<comment type="subcellular location">
    <subcellularLocation>
        <location evidence="2">Endoplasmic reticulum lumen</location>
    </subcellularLocation>
</comment>
<name>D3BP03_HETP5</name>
<dbReference type="AlphaFoldDB" id="D3BP03"/>
<dbReference type="STRING" id="670386.D3BP03"/>
<dbReference type="CDD" id="cd02981">
    <property type="entry name" value="PDI_b_family"/>
    <property type="match status" value="1"/>
</dbReference>
<dbReference type="OMA" id="FFGMKKD"/>
<dbReference type="Proteomes" id="UP000001396">
    <property type="component" value="Unassembled WGS sequence"/>
</dbReference>
<evidence type="ECO:0000259" key="9">
    <source>
        <dbReference type="PROSITE" id="PS51352"/>
    </source>
</evidence>
<evidence type="ECO:0000256" key="3">
    <source>
        <dbReference type="ARBA" id="ARBA00006347"/>
    </source>
</evidence>
<dbReference type="SUPFAM" id="SSF52833">
    <property type="entry name" value="Thioredoxin-like"/>
    <property type="match status" value="4"/>
</dbReference>
<dbReference type="InterPro" id="IPR013766">
    <property type="entry name" value="Thioredoxin_domain"/>
</dbReference>
<evidence type="ECO:0000256" key="8">
    <source>
        <dbReference type="SAM" id="SignalP"/>
    </source>
</evidence>
<dbReference type="GO" id="GO:0006457">
    <property type="term" value="P:protein folding"/>
    <property type="evidence" value="ECO:0007669"/>
    <property type="project" value="TreeGrafter"/>
</dbReference>
<dbReference type="PRINTS" id="PR00421">
    <property type="entry name" value="THIOREDOXIN"/>
</dbReference>
<dbReference type="InterPro" id="IPR036249">
    <property type="entry name" value="Thioredoxin-like_sf"/>
</dbReference>
<dbReference type="GO" id="GO:0003756">
    <property type="term" value="F:protein disulfide isomerase activity"/>
    <property type="evidence" value="ECO:0007669"/>
    <property type="project" value="UniProtKB-EC"/>
</dbReference>
<dbReference type="InParanoid" id="D3BP03"/>
<dbReference type="Pfam" id="PF13848">
    <property type="entry name" value="Thioredoxin_6"/>
    <property type="match status" value="1"/>
</dbReference>
<organism evidence="10 11">
    <name type="scientific">Heterostelium pallidum (strain ATCC 26659 / Pp 5 / PN500)</name>
    <name type="common">Cellular slime mold</name>
    <name type="synonym">Polysphondylium pallidum</name>
    <dbReference type="NCBI Taxonomy" id="670386"/>
    <lineage>
        <taxon>Eukaryota</taxon>
        <taxon>Amoebozoa</taxon>
        <taxon>Evosea</taxon>
        <taxon>Eumycetozoa</taxon>
        <taxon>Dictyostelia</taxon>
        <taxon>Acytosteliales</taxon>
        <taxon>Acytosteliaceae</taxon>
        <taxon>Heterostelium</taxon>
    </lineage>
</organism>
<dbReference type="PROSITE" id="PS51352">
    <property type="entry name" value="THIOREDOXIN_2"/>
    <property type="match status" value="2"/>
</dbReference>
<keyword evidence="7" id="KW-0676">Redox-active center</keyword>
<feature type="domain" description="Thioredoxin" evidence="9">
    <location>
        <begin position="18"/>
        <end position="160"/>
    </location>
</feature>
<dbReference type="FunCoup" id="D3BP03">
    <property type="interactions" value="617"/>
</dbReference>
<keyword evidence="11" id="KW-1185">Reference proteome</keyword>
<evidence type="ECO:0000256" key="5">
    <source>
        <dbReference type="ARBA" id="ARBA00022824"/>
    </source>
</evidence>
<evidence type="ECO:0000313" key="11">
    <source>
        <dbReference type="Proteomes" id="UP000001396"/>
    </source>
</evidence>
<proteinExistence type="inferred from homology"/>
<comment type="catalytic activity">
    <reaction evidence="1">
        <text>Catalyzes the rearrangement of -S-S- bonds in proteins.</text>
        <dbReference type="EC" id="5.3.4.1"/>
    </reaction>
</comment>
<feature type="signal peptide" evidence="8">
    <location>
        <begin position="1"/>
        <end position="21"/>
    </location>
</feature>
<keyword evidence="5" id="KW-0256">Endoplasmic reticulum</keyword>
<dbReference type="PANTHER" id="PTHR18929">
    <property type="entry name" value="PROTEIN DISULFIDE ISOMERASE"/>
    <property type="match status" value="1"/>
</dbReference>
<dbReference type="Pfam" id="PF00085">
    <property type="entry name" value="Thioredoxin"/>
    <property type="match status" value="2"/>
</dbReference>
<dbReference type="CDD" id="cd02995">
    <property type="entry name" value="PDI_a_PDI_a'_C"/>
    <property type="match status" value="1"/>
</dbReference>
<feature type="domain" description="Thioredoxin" evidence="9">
    <location>
        <begin position="313"/>
        <end position="468"/>
    </location>
</feature>
<evidence type="ECO:0000256" key="7">
    <source>
        <dbReference type="ARBA" id="ARBA00023284"/>
    </source>
</evidence>
<dbReference type="GeneID" id="31365238"/>
<accession>D3BP03</accession>